<evidence type="ECO:0000256" key="1">
    <source>
        <dbReference type="SAM" id="Phobius"/>
    </source>
</evidence>
<dbReference type="PANTHER" id="PTHR35333">
    <property type="entry name" value="BETA-LACTAMASE"/>
    <property type="match status" value="1"/>
</dbReference>
<feature type="transmembrane region" description="Helical" evidence="1">
    <location>
        <begin position="15"/>
        <end position="33"/>
    </location>
</feature>
<organism evidence="3 4">
    <name type="scientific">Limosilactobacillus pontis</name>
    <dbReference type="NCBI Taxonomy" id="35787"/>
    <lineage>
        <taxon>Bacteria</taxon>
        <taxon>Bacillati</taxon>
        <taxon>Bacillota</taxon>
        <taxon>Bacilli</taxon>
        <taxon>Lactobacillales</taxon>
        <taxon>Lactobacillaceae</taxon>
        <taxon>Limosilactobacillus</taxon>
    </lineage>
</organism>
<evidence type="ECO:0000313" key="4">
    <source>
        <dbReference type="Proteomes" id="UP001529343"/>
    </source>
</evidence>
<comment type="caution">
    <text evidence="3">The sequence shown here is derived from an EMBL/GenBank/DDBJ whole genome shotgun (WGS) entry which is preliminary data.</text>
</comment>
<dbReference type="Pfam" id="PF13354">
    <property type="entry name" value="Beta-lactamase2"/>
    <property type="match status" value="1"/>
</dbReference>
<feature type="domain" description="Beta-lactamase class A catalytic" evidence="2">
    <location>
        <begin position="102"/>
        <end position="240"/>
    </location>
</feature>
<dbReference type="Proteomes" id="UP001529343">
    <property type="component" value="Unassembled WGS sequence"/>
</dbReference>
<name>A0ABT7UZP0_9LACO</name>
<reference evidence="3 4" key="2">
    <citation type="submission" date="2023-06" db="EMBL/GenBank/DDBJ databases">
        <authorList>
            <person name="Zeman M."/>
            <person name="Kubasova T."/>
            <person name="Jahodarova E."/>
            <person name="Nykrynova M."/>
            <person name="Rychlik I."/>
        </authorList>
    </citation>
    <scope>NUCLEOTIDE SEQUENCE [LARGE SCALE GENOMIC DNA]</scope>
    <source>
        <strain evidence="3 4">161_Gplus</strain>
    </source>
</reference>
<gene>
    <name evidence="3" type="ORF">QUW44_08485</name>
</gene>
<dbReference type="GO" id="GO:0016787">
    <property type="term" value="F:hydrolase activity"/>
    <property type="evidence" value="ECO:0007669"/>
    <property type="project" value="UniProtKB-KW"/>
</dbReference>
<proteinExistence type="predicted"/>
<dbReference type="InterPro" id="IPR045155">
    <property type="entry name" value="Beta-lactam_cat"/>
</dbReference>
<keyword evidence="3" id="KW-0378">Hydrolase</keyword>
<keyword evidence="4" id="KW-1185">Reference proteome</keyword>
<sequence>MQRDQHMHRRHRRRLILTILIVLVVIFGLHHFLSVSARLKANWNKIVYTSSDNVAIAVYSPKTHRTYTSTNAPHHKFHTASTVKVSVLAGLLLKQQAPLSSHQTELAKEMIEQSDNTATTTLFNELGGQKGLQETFDKFGMKDSVANERWGLTTTTPADQIKLLNNIFYRSDLLDSQERATIRNLMDNVEADQAWGISAGSDNFAIKNGWLSYGSDDWIVNSIGYIKNNNGTSYTIAVYTDKNNSMVTGQQTIEQLARTTKSIME</sequence>
<reference evidence="4" key="1">
    <citation type="submission" date="2023-06" db="EMBL/GenBank/DDBJ databases">
        <title>Identification and characterization of horizontal gene transfer across gut microbiota members of farm animals based on homology search.</title>
        <authorList>
            <person name="Zeman M."/>
            <person name="Kubasova T."/>
            <person name="Jahodarova E."/>
            <person name="Nykrynova M."/>
            <person name="Rychlik I."/>
        </authorList>
    </citation>
    <scope>NUCLEOTIDE SEQUENCE [LARGE SCALE GENOMIC DNA]</scope>
    <source>
        <strain evidence="4">161_Gplus</strain>
    </source>
</reference>
<dbReference type="RefSeq" id="WP_289586551.1">
    <property type="nucleotide sequence ID" value="NZ_JAUDDW010000041.1"/>
</dbReference>
<keyword evidence="1" id="KW-0812">Transmembrane</keyword>
<dbReference type="InterPro" id="IPR000871">
    <property type="entry name" value="Beta-lactam_class-A"/>
</dbReference>
<evidence type="ECO:0000259" key="2">
    <source>
        <dbReference type="Pfam" id="PF13354"/>
    </source>
</evidence>
<keyword evidence="1" id="KW-1133">Transmembrane helix</keyword>
<protein>
    <submittedName>
        <fullName evidence="3">Serine hydrolase</fullName>
    </submittedName>
</protein>
<dbReference type="PANTHER" id="PTHR35333:SF3">
    <property type="entry name" value="BETA-LACTAMASE-TYPE TRANSPEPTIDASE FOLD CONTAINING PROTEIN"/>
    <property type="match status" value="1"/>
</dbReference>
<evidence type="ECO:0000313" key="3">
    <source>
        <dbReference type="EMBL" id="MDM8267175.1"/>
    </source>
</evidence>
<accession>A0ABT7UZP0</accession>
<keyword evidence="1" id="KW-0472">Membrane</keyword>
<dbReference type="EMBL" id="JAUDDW010000041">
    <property type="protein sequence ID" value="MDM8267175.1"/>
    <property type="molecule type" value="Genomic_DNA"/>
</dbReference>
<dbReference type="SUPFAM" id="SSF56601">
    <property type="entry name" value="beta-lactamase/transpeptidase-like"/>
    <property type="match status" value="1"/>
</dbReference>
<dbReference type="Gene3D" id="3.40.710.10">
    <property type="entry name" value="DD-peptidase/beta-lactamase superfamily"/>
    <property type="match status" value="1"/>
</dbReference>
<dbReference type="InterPro" id="IPR012338">
    <property type="entry name" value="Beta-lactam/transpept-like"/>
</dbReference>